<keyword evidence="2" id="KW-0472">Membrane</keyword>
<dbReference type="Proteomes" id="UP000765338">
    <property type="component" value="Unassembled WGS sequence"/>
</dbReference>
<keyword evidence="2" id="KW-1133">Transmembrane helix</keyword>
<keyword evidence="4" id="KW-1185">Reference proteome</keyword>
<sequence length="190" mass="21512">MLLKNSQLIIEIILMVVLIAGIISSRLIVRRLNVIRESYKALNEMVATLDASTEQMNHMFERVRHEVTQGDRRLSVLLERARNAEEDLTDQQKMTRETADSLAGLLERSERQEAGLGSTMESARELMRQLEEEIVRQKEAFEQAKARVEESAVQETGAGPHFSDEIAMPVPGRLLSPRPYLRQRAGGGQE</sequence>
<dbReference type="RefSeq" id="WP_182041028.1">
    <property type="nucleotide sequence ID" value="NZ_PDLY01000003.1"/>
</dbReference>
<evidence type="ECO:0000256" key="1">
    <source>
        <dbReference type="SAM" id="MobiDB-lite"/>
    </source>
</evidence>
<feature type="transmembrane region" description="Helical" evidence="2">
    <location>
        <begin position="6"/>
        <end position="29"/>
    </location>
</feature>
<evidence type="ECO:0000256" key="2">
    <source>
        <dbReference type="SAM" id="Phobius"/>
    </source>
</evidence>
<gene>
    <name evidence="3" type="ORF">CPA56_05445</name>
</gene>
<reference evidence="3 4" key="1">
    <citation type="submission" date="2017-10" db="EMBL/GenBank/DDBJ databases">
        <authorList>
            <person name="Jakob F."/>
        </authorList>
    </citation>
    <scope>NUCLEOTIDE SEQUENCE [LARGE SCALE GENOMIC DNA]</scope>
    <source>
        <strain evidence="3 4">TMW 2.1889</strain>
    </source>
</reference>
<evidence type="ECO:0000313" key="3">
    <source>
        <dbReference type="EMBL" id="MBA5727423.1"/>
    </source>
</evidence>
<comment type="caution">
    <text evidence="3">The sequence shown here is derived from an EMBL/GenBank/DDBJ whole genome shotgun (WGS) entry which is preliminary data.</text>
</comment>
<accession>A0ABR5ZSX0</accession>
<evidence type="ECO:0000313" key="4">
    <source>
        <dbReference type="Proteomes" id="UP000765338"/>
    </source>
</evidence>
<dbReference type="EMBL" id="PDLY01000003">
    <property type="protein sequence ID" value="MBA5727423.1"/>
    <property type="molecule type" value="Genomic_DNA"/>
</dbReference>
<protein>
    <submittedName>
        <fullName evidence="3">Uncharacterized protein</fullName>
    </submittedName>
</protein>
<proteinExistence type="predicted"/>
<feature type="region of interest" description="Disordered" evidence="1">
    <location>
        <begin position="146"/>
        <end position="190"/>
    </location>
</feature>
<dbReference type="Gene3D" id="3.90.20.10">
    <property type="match status" value="1"/>
</dbReference>
<keyword evidence="2" id="KW-0812">Transmembrane</keyword>
<organism evidence="3 4">
    <name type="scientific">Bombella mellum</name>
    <dbReference type="NCBI Taxonomy" id="2039288"/>
    <lineage>
        <taxon>Bacteria</taxon>
        <taxon>Pseudomonadati</taxon>
        <taxon>Pseudomonadota</taxon>
        <taxon>Alphaproteobacteria</taxon>
        <taxon>Acetobacterales</taxon>
        <taxon>Acetobacteraceae</taxon>
        <taxon>Bombella</taxon>
    </lineage>
</organism>
<name>A0ABR5ZSX0_9PROT</name>